<name>A0AAD7U962_9STRA</name>
<evidence type="ECO:0000256" key="4">
    <source>
        <dbReference type="ARBA" id="ARBA00022917"/>
    </source>
</evidence>
<feature type="compositionally biased region" description="Basic and acidic residues" evidence="7">
    <location>
        <begin position="1"/>
        <end position="13"/>
    </location>
</feature>
<accession>A0AAD7U962</accession>
<feature type="compositionally biased region" description="Low complexity" evidence="7">
    <location>
        <begin position="149"/>
        <end position="159"/>
    </location>
</feature>
<sequence length="309" mass="34409">MSSLSKIKERAWGDDDEDDEVLPARSESAPDSNGVKTVTEYRMNSAGQRVRTVKQVKVVAEVSRESVGVGQRRSRLKKFGAALTSTDESNVTIRQREEERITLENEEEPQAAAAKEAMNEFAKKQMWRKLQQKYNVSETVPEEEEETKPVAAEAPAPTKSTYVPPSLRGQPQQAGSGLQRMQSYDDREHATLRVTNISEDTAEADLQALFTPYGRIARIYLAKDRETMVSRGFAFVSYHSRDDAARAMKALQGHGYDHLILKIEWAKPSTRDPSTEGGLSAGYVSGYGKALAQDTKERVSYASNLTANR</sequence>
<dbReference type="SMART" id="SM00360">
    <property type="entry name" value="RRM"/>
    <property type="match status" value="1"/>
</dbReference>
<evidence type="ECO:0000313" key="9">
    <source>
        <dbReference type="EMBL" id="KAJ8600348.1"/>
    </source>
</evidence>
<dbReference type="PROSITE" id="PS50102">
    <property type="entry name" value="RRM"/>
    <property type="match status" value="1"/>
</dbReference>
<reference evidence="9" key="1">
    <citation type="submission" date="2023-01" db="EMBL/GenBank/DDBJ databases">
        <title>Metagenome sequencing of chrysophaentin producing Chrysophaeum taylorii.</title>
        <authorList>
            <person name="Davison J."/>
            <person name="Bewley C."/>
        </authorList>
    </citation>
    <scope>NUCLEOTIDE SEQUENCE</scope>
    <source>
        <strain evidence="9">NIES-1699</strain>
    </source>
</reference>
<dbReference type="Pfam" id="PF12353">
    <property type="entry name" value="eIF3g"/>
    <property type="match status" value="1"/>
</dbReference>
<dbReference type="InterPro" id="IPR035979">
    <property type="entry name" value="RBD_domain_sf"/>
</dbReference>
<dbReference type="PIRSF" id="PIRSF037949">
    <property type="entry name" value="Transl_init_eIF-3_RNA-bind"/>
    <property type="match status" value="1"/>
</dbReference>
<evidence type="ECO:0000313" key="10">
    <source>
        <dbReference type="Proteomes" id="UP001230188"/>
    </source>
</evidence>
<dbReference type="GO" id="GO:0003743">
    <property type="term" value="F:translation initiation factor activity"/>
    <property type="evidence" value="ECO:0007669"/>
    <property type="project" value="UniProtKB-UniRule"/>
</dbReference>
<keyword evidence="3 6" id="KW-0694">RNA-binding</keyword>
<dbReference type="InterPro" id="IPR034240">
    <property type="entry name" value="eIF3G_RRM"/>
</dbReference>
<dbReference type="InterPro" id="IPR000504">
    <property type="entry name" value="RRM_dom"/>
</dbReference>
<feature type="region of interest" description="Disordered" evidence="7">
    <location>
        <begin position="1"/>
        <end position="37"/>
    </location>
</feature>
<dbReference type="GO" id="GO:0001732">
    <property type="term" value="P:formation of cytoplasmic translation initiation complex"/>
    <property type="evidence" value="ECO:0007669"/>
    <property type="project" value="UniProtKB-UniRule"/>
</dbReference>
<dbReference type="Pfam" id="PF00076">
    <property type="entry name" value="RRM_1"/>
    <property type="match status" value="1"/>
</dbReference>
<protein>
    <recommendedName>
        <fullName evidence="5">Eukaryotic translation initiation factor 3 subunit G</fullName>
        <shortName evidence="5">eIF3g</shortName>
    </recommendedName>
    <alternativeName>
        <fullName evidence="5">Eukaryotic translation initiation factor 3 RNA-binding subunit</fullName>
        <shortName evidence="5">eIF-3 RNA-binding subunit</shortName>
    </alternativeName>
    <alternativeName>
        <fullName evidence="5">Eukaryotic translation initiation factor 3 subunit 4</fullName>
    </alternativeName>
</protein>
<evidence type="ECO:0000256" key="5">
    <source>
        <dbReference type="HAMAP-Rule" id="MF_03006"/>
    </source>
</evidence>
<evidence type="ECO:0000256" key="7">
    <source>
        <dbReference type="SAM" id="MobiDB-lite"/>
    </source>
</evidence>
<dbReference type="AlphaFoldDB" id="A0AAD7U962"/>
<organism evidence="9 10">
    <name type="scientific">Chrysophaeum taylorii</name>
    <dbReference type="NCBI Taxonomy" id="2483200"/>
    <lineage>
        <taxon>Eukaryota</taxon>
        <taxon>Sar</taxon>
        <taxon>Stramenopiles</taxon>
        <taxon>Ochrophyta</taxon>
        <taxon>Pelagophyceae</taxon>
        <taxon>Pelagomonadales</taxon>
        <taxon>Pelagomonadaceae</taxon>
        <taxon>Chrysophaeum</taxon>
    </lineage>
</organism>
<keyword evidence="4 5" id="KW-0648">Protein biosynthesis</keyword>
<dbReference type="GO" id="GO:0016282">
    <property type="term" value="C:eukaryotic 43S preinitiation complex"/>
    <property type="evidence" value="ECO:0007669"/>
    <property type="project" value="UniProtKB-UniRule"/>
</dbReference>
<comment type="caution">
    <text evidence="9">The sequence shown here is derived from an EMBL/GenBank/DDBJ whole genome shotgun (WGS) entry which is preliminary data.</text>
</comment>
<comment type="function">
    <text evidence="5">RNA-binding component of the eukaryotic translation initiation factor 3 (eIF-3) complex, which is involved in protein synthesis of a specialized repertoire of mRNAs and, together with other initiation factors, stimulates binding of mRNA and methionyl-tRNAi to the 40S ribosome. The eIF-3 complex specifically targets and initiates translation of a subset of mRNAs involved in cell proliferation. This subunit can bind 18S rRNA.</text>
</comment>
<dbReference type="GO" id="GO:0003723">
    <property type="term" value="F:RNA binding"/>
    <property type="evidence" value="ECO:0007669"/>
    <property type="project" value="UniProtKB-UniRule"/>
</dbReference>
<comment type="subunit">
    <text evidence="5">Component of the eukaryotic translation initiation factor 3 (eIF-3) complex.</text>
</comment>
<evidence type="ECO:0000256" key="1">
    <source>
        <dbReference type="ARBA" id="ARBA00022490"/>
    </source>
</evidence>
<feature type="domain" description="RRM" evidence="8">
    <location>
        <begin position="190"/>
        <end position="268"/>
    </location>
</feature>
<evidence type="ECO:0000259" key="8">
    <source>
        <dbReference type="PROSITE" id="PS50102"/>
    </source>
</evidence>
<comment type="similarity">
    <text evidence="5">Belongs to the eIF-3 subunit G family.</text>
</comment>
<evidence type="ECO:0000256" key="3">
    <source>
        <dbReference type="ARBA" id="ARBA00022884"/>
    </source>
</evidence>
<dbReference type="HAMAP" id="MF_03006">
    <property type="entry name" value="eIF3g"/>
    <property type="match status" value="1"/>
</dbReference>
<dbReference type="InterPro" id="IPR012677">
    <property type="entry name" value="Nucleotide-bd_a/b_plait_sf"/>
</dbReference>
<keyword evidence="1 5" id="KW-0963">Cytoplasm</keyword>
<dbReference type="Proteomes" id="UP001230188">
    <property type="component" value="Unassembled WGS sequence"/>
</dbReference>
<dbReference type="SUPFAM" id="SSF54928">
    <property type="entry name" value="RNA-binding domain, RBD"/>
    <property type="match status" value="1"/>
</dbReference>
<dbReference type="EMBL" id="JAQMWT010000524">
    <property type="protein sequence ID" value="KAJ8600348.1"/>
    <property type="molecule type" value="Genomic_DNA"/>
</dbReference>
<dbReference type="GO" id="GO:0005852">
    <property type="term" value="C:eukaryotic translation initiation factor 3 complex"/>
    <property type="evidence" value="ECO:0007669"/>
    <property type="project" value="UniProtKB-UniRule"/>
</dbReference>
<dbReference type="InterPro" id="IPR024675">
    <property type="entry name" value="eIF3g_N"/>
</dbReference>
<proteinExistence type="inferred from homology"/>
<dbReference type="PANTHER" id="PTHR10352">
    <property type="entry name" value="EUKARYOTIC TRANSLATION INITIATION FACTOR 3 SUBUNIT G"/>
    <property type="match status" value="1"/>
</dbReference>
<dbReference type="GO" id="GO:0033290">
    <property type="term" value="C:eukaryotic 48S preinitiation complex"/>
    <property type="evidence" value="ECO:0007669"/>
    <property type="project" value="UniProtKB-UniRule"/>
</dbReference>
<gene>
    <name evidence="9" type="ORF">CTAYLR_000674</name>
</gene>
<evidence type="ECO:0000256" key="2">
    <source>
        <dbReference type="ARBA" id="ARBA00022540"/>
    </source>
</evidence>
<comment type="subcellular location">
    <subcellularLocation>
        <location evidence="5">Cytoplasm</location>
    </subcellularLocation>
</comment>
<keyword evidence="10" id="KW-1185">Reference proteome</keyword>
<feature type="region of interest" description="Disordered" evidence="7">
    <location>
        <begin position="138"/>
        <end position="174"/>
    </location>
</feature>
<dbReference type="CDD" id="cd12408">
    <property type="entry name" value="RRM_eIF3G_like"/>
    <property type="match status" value="1"/>
</dbReference>
<dbReference type="Gene3D" id="3.30.70.330">
    <property type="match status" value="1"/>
</dbReference>
<evidence type="ECO:0000256" key="6">
    <source>
        <dbReference type="PROSITE-ProRule" id="PRU00176"/>
    </source>
</evidence>
<keyword evidence="2 5" id="KW-0396">Initiation factor</keyword>
<dbReference type="InterPro" id="IPR017334">
    <property type="entry name" value="eIF3_g"/>
</dbReference>